<organism evidence="2 3">
    <name type="scientific">Brassica cretica</name>
    <name type="common">Mustard</name>
    <dbReference type="NCBI Taxonomy" id="69181"/>
    <lineage>
        <taxon>Eukaryota</taxon>
        <taxon>Viridiplantae</taxon>
        <taxon>Streptophyta</taxon>
        <taxon>Embryophyta</taxon>
        <taxon>Tracheophyta</taxon>
        <taxon>Spermatophyta</taxon>
        <taxon>Magnoliopsida</taxon>
        <taxon>eudicotyledons</taxon>
        <taxon>Gunneridae</taxon>
        <taxon>Pentapetalae</taxon>
        <taxon>rosids</taxon>
        <taxon>malvids</taxon>
        <taxon>Brassicales</taxon>
        <taxon>Brassicaceae</taxon>
        <taxon>Brassiceae</taxon>
        <taxon>Brassica</taxon>
    </lineage>
</organism>
<feature type="compositionally biased region" description="Polar residues" evidence="1">
    <location>
        <begin position="27"/>
        <end position="38"/>
    </location>
</feature>
<gene>
    <name evidence="2" type="ORF">DY000_02040929</name>
</gene>
<feature type="region of interest" description="Disordered" evidence="1">
    <location>
        <begin position="21"/>
        <end position="49"/>
    </location>
</feature>
<keyword evidence="3" id="KW-1185">Reference proteome</keyword>
<evidence type="ECO:0000313" key="2">
    <source>
        <dbReference type="EMBL" id="KAF3532117.1"/>
    </source>
</evidence>
<evidence type="ECO:0000313" key="3">
    <source>
        <dbReference type="Proteomes" id="UP000266723"/>
    </source>
</evidence>
<comment type="caution">
    <text evidence="2">The sequence shown here is derived from an EMBL/GenBank/DDBJ whole genome shotgun (WGS) entry which is preliminary data.</text>
</comment>
<proteinExistence type="predicted"/>
<evidence type="ECO:0000256" key="1">
    <source>
        <dbReference type="SAM" id="MobiDB-lite"/>
    </source>
</evidence>
<accession>A0ABQ7BIH1</accession>
<dbReference type="Proteomes" id="UP000266723">
    <property type="component" value="Unassembled WGS sequence"/>
</dbReference>
<reference evidence="2 3" key="1">
    <citation type="journal article" date="2020" name="BMC Genomics">
        <title>Intraspecific diversification of the crop wild relative Brassica cretica Lam. using demographic model selection.</title>
        <authorList>
            <person name="Kioukis A."/>
            <person name="Michalopoulou V.A."/>
            <person name="Briers L."/>
            <person name="Pirintsos S."/>
            <person name="Studholme D.J."/>
            <person name="Pavlidis P."/>
            <person name="Sarris P.F."/>
        </authorList>
    </citation>
    <scope>NUCLEOTIDE SEQUENCE [LARGE SCALE GENOMIC DNA]</scope>
    <source>
        <strain evidence="3">cv. PFS-1207/04</strain>
    </source>
</reference>
<name>A0ABQ7BIH1_BRACR</name>
<dbReference type="EMBL" id="QGKV02001507">
    <property type="protein sequence ID" value="KAF3532117.1"/>
    <property type="molecule type" value="Genomic_DNA"/>
</dbReference>
<protein>
    <submittedName>
        <fullName evidence="2">Uncharacterized protein</fullName>
    </submittedName>
</protein>
<sequence length="82" mass="9314">MTQPTGKIERKFGTKYEEVYRGERKQSNQSSVPSTGTTVPAPDRAKTSRGCGHKWNLVLLQFCAISCTLYKSWYPLKILAHH</sequence>